<dbReference type="Pfam" id="PF00912">
    <property type="entry name" value="Transgly"/>
    <property type="match status" value="1"/>
</dbReference>
<dbReference type="GO" id="GO:0006508">
    <property type="term" value="P:proteolysis"/>
    <property type="evidence" value="ECO:0007669"/>
    <property type="project" value="UniProtKB-KW"/>
</dbReference>
<evidence type="ECO:0000259" key="27">
    <source>
        <dbReference type="Pfam" id="PF00912"/>
    </source>
</evidence>
<keyword evidence="12 29" id="KW-0378">Hydrolase</keyword>
<dbReference type="InterPro" id="IPR011813">
    <property type="entry name" value="PBP_1b"/>
</dbReference>
<dbReference type="Proteomes" id="UP001205843">
    <property type="component" value="Unassembled WGS sequence"/>
</dbReference>
<dbReference type="Gene3D" id="3.30.2060.10">
    <property type="entry name" value="Penicillin-binding protein 1b domain"/>
    <property type="match status" value="1"/>
</dbReference>
<feature type="region of interest" description="Disordered" evidence="25">
    <location>
        <begin position="1"/>
        <end position="22"/>
    </location>
</feature>
<dbReference type="EMBL" id="JALJXV010000004">
    <property type="protein sequence ID" value="MCP1674946.1"/>
    <property type="molecule type" value="Genomic_DNA"/>
</dbReference>
<dbReference type="GO" id="GO:0030288">
    <property type="term" value="C:outer membrane-bounded periplasmic space"/>
    <property type="evidence" value="ECO:0007669"/>
    <property type="project" value="TreeGrafter"/>
</dbReference>
<evidence type="ECO:0000313" key="29">
    <source>
        <dbReference type="EMBL" id="MCP1674946.1"/>
    </source>
</evidence>
<accession>A0AAE3KBS2</accession>
<evidence type="ECO:0000256" key="10">
    <source>
        <dbReference type="ARBA" id="ARBA00022676"/>
    </source>
</evidence>
<comment type="catalytic activity">
    <reaction evidence="21">
        <text>[GlcNAc-(1-&gt;4)-Mur2Ac(oyl-L-Ala-gamma-D-Glu-L-Lys-D-Ala-D-Ala)](n)-di-trans,octa-cis-undecaprenyl diphosphate + beta-D-GlcNAc-(1-&gt;4)-Mur2Ac(oyl-L-Ala-gamma-D-Glu-L-Lys-D-Ala-D-Ala)-di-trans,octa-cis-undecaprenyl diphosphate = [GlcNAc-(1-&gt;4)-Mur2Ac(oyl-L-Ala-gamma-D-Glu-L-Lys-D-Ala-D-Ala)](n+1)-di-trans,octa-cis-undecaprenyl diphosphate + di-trans,octa-cis-undecaprenyl diphosphate + H(+)</text>
        <dbReference type="Rhea" id="RHEA:23708"/>
        <dbReference type="Rhea" id="RHEA-COMP:9602"/>
        <dbReference type="Rhea" id="RHEA-COMP:9603"/>
        <dbReference type="ChEBI" id="CHEBI:15378"/>
        <dbReference type="ChEBI" id="CHEBI:58405"/>
        <dbReference type="ChEBI" id="CHEBI:60033"/>
        <dbReference type="ChEBI" id="CHEBI:78435"/>
        <dbReference type="EC" id="2.4.99.28"/>
    </reaction>
</comment>
<feature type="active site" description="Acyl-ester intermediate; for transpeptidase activity" evidence="24">
    <location>
        <position position="464"/>
    </location>
</feature>
<keyword evidence="9" id="KW-0645">Protease</keyword>
<evidence type="ECO:0000256" key="2">
    <source>
        <dbReference type="ARBA" id="ARBA00004236"/>
    </source>
</evidence>
<evidence type="ECO:0000259" key="26">
    <source>
        <dbReference type="Pfam" id="PF00905"/>
    </source>
</evidence>
<keyword evidence="30" id="KW-1185">Reference proteome</keyword>
<comment type="function">
    <text evidence="1 23">Cell wall formation. Synthesis of cross-linked peptidoglycan from the lipid intermediates. The enzyme has a penicillin-insensitive transglycosylase N-terminal domain (formation of linear glycan strands) and a penicillin-sensitive transpeptidase C-terminal domain (cross-linking of the peptide subunits).</text>
</comment>
<evidence type="ECO:0000256" key="3">
    <source>
        <dbReference type="ARBA" id="ARBA00004752"/>
    </source>
</evidence>
<dbReference type="Gene3D" id="3.40.710.10">
    <property type="entry name" value="DD-peptidase/beta-lactamase superfamily"/>
    <property type="match status" value="1"/>
</dbReference>
<dbReference type="RefSeq" id="WP_253477591.1">
    <property type="nucleotide sequence ID" value="NZ_JALJXV010000004.1"/>
</dbReference>
<keyword evidence="18 23" id="KW-0961">Cell wall biogenesis/degradation</keyword>
<dbReference type="InterPro" id="IPR001264">
    <property type="entry name" value="Glyco_trans_51"/>
</dbReference>
<keyword evidence="7" id="KW-1003">Cell membrane</keyword>
<gene>
    <name evidence="29" type="ORF">J2T57_002084</name>
</gene>
<reference evidence="29" key="1">
    <citation type="submission" date="2022-03" db="EMBL/GenBank/DDBJ databases">
        <title>Genomic Encyclopedia of Type Strains, Phase III (KMG-III): the genomes of soil and plant-associated and newly described type strains.</title>
        <authorList>
            <person name="Whitman W."/>
        </authorList>
    </citation>
    <scope>NUCLEOTIDE SEQUENCE</scope>
    <source>
        <strain evidence="29">ANL 6-2</strain>
    </source>
</reference>
<evidence type="ECO:0000256" key="7">
    <source>
        <dbReference type="ARBA" id="ARBA00022475"/>
    </source>
</evidence>
<dbReference type="Gene3D" id="1.10.3810.10">
    <property type="entry name" value="Biosynthetic peptidoglycan transglycosylase-like"/>
    <property type="match status" value="1"/>
</dbReference>
<dbReference type="GO" id="GO:0009002">
    <property type="term" value="F:serine-type D-Ala-D-Ala carboxypeptidase activity"/>
    <property type="evidence" value="ECO:0007669"/>
    <property type="project" value="UniProtKB-EC"/>
</dbReference>
<dbReference type="InterPro" id="IPR050396">
    <property type="entry name" value="Glycosyltr_51/Transpeptidase"/>
</dbReference>
<comment type="similarity">
    <text evidence="4 23">In the C-terminal section; belongs to the transpeptidase family.</text>
</comment>
<comment type="subcellular location">
    <subcellularLocation>
        <location evidence="2">Cell membrane</location>
    </subcellularLocation>
</comment>
<evidence type="ECO:0000256" key="13">
    <source>
        <dbReference type="ARBA" id="ARBA00022960"/>
    </source>
</evidence>
<dbReference type="InterPro" id="IPR001460">
    <property type="entry name" value="PCN-bd_Tpept"/>
</dbReference>
<keyword evidence="17" id="KW-0511">Multifunctional enzyme</keyword>
<dbReference type="InterPro" id="IPR036950">
    <property type="entry name" value="PBP_transglycosylase"/>
</dbReference>
<evidence type="ECO:0000256" key="6">
    <source>
        <dbReference type="ARBA" id="ARBA00018637"/>
    </source>
</evidence>
<feature type="active site" description="Proton donor; for transglycosylase activity" evidence="24">
    <location>
        <position position="192"/>
    </location>
</feature>
<feature type="domain" description="Glycosyl transferase family 51" evidence="27">
    <location>
        <begin position="167"/>
        <end position="339"/>
    </location>
</feature>
<evidence type="ECO:0000256" key="14">
    <source>
        <dbReference type="ARBA" id="ARBA00022984"/>
    </source>
</evidence>
<keyword evidence="16" id="KW-0046">Antibiotic resistance</keyword>
<dbReference type="GO" id="GO:0005886">
    <property type="term" value="C:plasma membrane"/>
    <property type="evidence" value="ECO:0007669"/>
    <property type="project" value="UniProtKB-SubCell"/>
</dbReference>
<dbReference type="GO" id="GO:0009252">
    <property type="term" value="P:peptidoglycan biosynthetic process"/>
    <property type="evidence" value="ECO:0007669"/>
    <property type="project" value="UniProtKB-UniRule"/>
</dbReference>
<evidence type="ECO:0000256" key="17">
    <source>
        <dbReference type="ARBA" id="ARBA00023268"/>
    </source>
</evidence>
<evidence type="ECO:0000256" key="11">
    <source>
        <dbReference type="ARBA" id="ARBA00022679"/>
    </source>
</evidence>
<comment type="pathway">
    <text evidence="3 23">Cell wall biogenesis; peptidoglycan biosynthesis.</text>
</comment>
<dbReference type="PANTHER" id="PTHR32282:SF11">
    <property type="entry name" value="PENICILLIN-BINDING PROTEIN 1B"/>
    <property type="match status" value="1"/>
</dbReference>
<dbReference type="SUPFAM" id="SSF53955">
    <property type="entry name" value="Lysozyme-like"/>
    <property type="match status" value="1"/>
</dbReference>
<proteinExistence type="inferred from homology"/>
<dbReference type="InterPro" id="IPR023346">
    <property type="entry name" value="Lysozyme-like_dom_sf"/>
</dbReference>
<feature type="domain" description="Bifunctional transglycosylase second" evidence="28">
    <location>
        <begin position="72"/>
        <end position="156"/>
    </location>
</feature>
<evidence type="ECO:0000313" key="30">
    <source>
        <dbReference type="Proteomes" id="UP001205843"/>
    </source>
</evidence>
<keyword evidence="15" id="KW-0472">Membrane</keyword>
<evidence type="ECO:0000256" key="8">
    <source>
        <dbReference type="ARBA" id="ARBA00022645"/>
    </source>
</evidence>
<comment type="similarity">
    <text evidence="5 23">In the N-terminal section; belongs to the glycosyltransferase 51 family.</text>
</comment>
<dbReference type="NCBIfam" id="TIGR02071">
    <property type="entry name" value="PBP_1b"/>
    <property type="match status" value="1"/>
</dbReference>
<sequence length="772" mass="85055">MNRPRRRPRRSPGKGRRPARKSRLRRIIPPVLLGLVILTAGWLVSVDRAVQSRFEGVQWTIPATVYARPLELHAGLQLTRPQVLLELDAMGYHESASLERPGTWRPANGAVELFSRRFAYWDGDESARRLRLEFGDGRISRVRDVDSGAEVALARLDPARIGSILPSHREDRLLVRLGDVPPTLIAGLIVVEDRGFFSHLGLSPSGIARAALANLRARRVVQGGSTLTQQLAKNFYLSRDQTLWRKLNEAVMAVIMELRYDKEAILEAYLNEVYLAQAPDRAIHGMGLASYHYFGQSIDALSLEQQALLVALVRGPSRYHPYRHPERAMQRRNLVLDQMAAAGVASPVDAERAKARPLGVVPPRRQLESSYPAFMTLVQRHLQRDYRREDLQTEGLRIFTTLSPSLQASAERALATRLENLPDVEGAVVLLDPQSGEVQALVGGKDPRYAGFNRALDARRQIGSLVKPLVYLTALEQSSRYGLGTVLPDEPLTLEDRAGSPWEPRNYDRQYRGPVLLVEALAHSYNLPAIHLGIELGLQQVARTGVRLGVPDPGRVYPAYLLGTQALTPLEVAELYQVFASGGYRTPARSVRAVTRQDGSRLNRYPLAVDQVAEGIAIELVNAGMQAAVQVGTARGLRTRLPGQAAGVAGKTGTTDDGRDSWFAGFSADRLAVVWVGRDDNQPTELTGASGGLPVWADIMADAALRPYIPRHQDALEAVWIDRTTGLRSDEGCTGAMQLPYRLGAAPDEWTDCGRRAASPARGGGWLRGLFR</sequence>
<dbReference type="GO" id="GO:0008360">
    <property type="term" value="P:regulation of cell shape"/>
    <property type="evidence" value="ECO:0007669"/>
    <property type="project" value="UniProtKB-UniRule"/>
</dbReference>
<dbReference type="SUPFAM" id="SSF56601">
    <property type="entry name" value="beta-lactamase/transpeptidase-like"/>
    <property type="match status" value="1"/>
</dbReference>
<dbReference type="InterPro" id="IPR028166">
    <property type="entry name" value="UB2H"/>
</dbReference>
<dbReference type="GO" id="GO:0009274">
    <property type="term" value="C:peptidoglycan-based cell wall"/>
    <property type="evidence" value="ECO:0007669"/>
    <property type="project" value="UniProtKB-UniRule"/>
</dbReference>
<dbReference type="Pfam" id="PF14814">
    <property type="entry name" value="UB2H"/>
    <property type="match status" value="1"/>
</dbReference>
<dbReference type="PIRSF" id="PIRSF002799">
    <property type="entry name" value="PBP_1b"/>
    <property type="match status" value="1"/>
</dbReference>
<evidence type="ECO:0000256" key="25">
    <source>
        <dbReference type="SAM" id="MobiDB-lite"/>
    </source>
</evidence>
<keyword evidence="14 23" id="KW-0573">Peptidoglycan synthesis</keyword>
<evidence type="ECO:0000256" key="19">
    <source>
        <dbReference type="ARBA" id="ARBA00032454"/>
    </source>
</evidence>
<evidence type="ECO:0000256" key="20">
    <source>
        <dbReference type="ARBA" id="ARBA00034000"/>
    </source>
</evidence>
<dbReference type="InterPro" id="IPR012338">
    <property type="entry name" value="Beta-lactam/transpept-like"/>
</dbReference>
<evidence type="ECO:0000256" key="21">
    <source>
        <dbReference type="ARBA" id="ARBA00049902"/>
    </source>
</evidence>
<dbReference type="GO" id="GO:0071555">
    <property type="term" value="P:cell wall organization"/>
    <property type="evidence" value="ECO:0007669"/>
    <property type="project" value="UniProtKB-UniRule"/>
</dbReference>
<name>A0AAE3KBS2_9GAMM</name>
<evidence type="ECO:0000256" key="16">
    <source>
        <dbReference type="ARBA" id="ARBA00023251"/>
    </source>
</evidence>
<evidence type="ECO:0000256" key="5">
    <source>
        <dbReference type="ARBA" id="ARBA00007739"/>
    </source>
</evidence>
<evidence type="ECO:0000256" key="9">
    <source>
        <dbReference type="ARBA" id="ARBA00022670"/>
    </source>
</evidence>
<evidence type="ECO:0000256" key="4">
    <source>
        <dbReference type="ARBA" id="ARBA00007090"/>
    </source>
</evidence>
<evidence type="ECO:0000259" key="28">
    <source>
        <dbReference type="Pfam" id="PF14814"/>
    </source>
</evidence>
<dbReference type="GO" id="GO:0008658">
    <property type="term" value="F:penicillin binding"/>
    <property type="evidence" value="ECO:0007669"/>
    <property type="project" value="UniProtKB-UniRule"/>
</dbReference>
<dbReference type="PANTHER" id="PTHR32282">
    <property type="entry name" value="BINDING PROTEIN TRANSPEPTIDASE, PUTATIVE-RELATED"/>
    <property type="match status" value="1"/>
</dbReference>
<comment type="caution">
    <text evidence="29">The sequence shown here is derived from an EMBL/GenBank/DDBJ whole genome shotgun (WGS) entry which is preliminary data.</text>
</comment>
<dbReference type="GO" id="GO:0046677">
    <property type="term" value="P:response to antibiotic"/>
    <property type="evidence" value="ECO:0007669"/>
    <property type="project" value="UniProtKB-UniRule"/>
</dbReference>
<dbReference type="Pfam" id="PF00905">
    <property type="entry name" value="Transpeptidase"/>
    <property type="match status" value="1"/>
</dbReference>
<evidence type="ECO:0000256" key="12">
    <source>
        <dbReference type="ARBA" id="ARBA00022801"/>
    </source>
</evidence>
<evidence type="ECO:0000256" key="23">
    <source>
        <dbReference type="PIRNR" id="PIRNR002799"/>
    </source>
</evidence>
<evidence type="ECO:0000256" key="24">
    <source>
        <dbReference type="PIRSR" id="PIRSR002799-1"/>
    </source>
</evidence>
<evidence type="ECO:0000256" key="18">
    <source>
        <dbReference type="ARBA" id="ARBA00023316"/>
    </source>
</evidence>
<keyword evidence="10 23" id="KW-0328">Glycosyltransferase</keyword>
<keyword evidence="13 23" id="KW-0133">Cell shape</keyword>
<evidence type="ECO:0000256" key="15">
    <source>
        <dbReference type="ARBA" id="ARBA00023136"/>
    </source>
</evidence>
<keyword evidence="11 23" id="KW-0808">Transferase</keyword>
<protein>
    <recommendedName>
        <fullName evidence="6 22">Penicillin-binding protein 1B</fullName>
        <shortName evidence="23">PBP-1b</shortName>
        <shortName evidence="23">PBP1b</shortName>
    </recommendedName>
    <alternativeName>
        <fullName evidence="19 23">Murein polymerase</fullName>
    </alternativeName>
</protein>
<dbReference type="GO" id="GO:0008955">
    <property type="term" value="F:peptidoglycan glycosyltransferase activity"/>
    <property type="evidence" value="ECO:0007669"/>
    <property type="project" value="UniProtKB-UniRule"/>
</dbReference>
<evidence type="ECO:0000256" key="1">
    <source>
        <dbReference type="ARBA" id="ARBA00002624"/>
    </source>
</evidence>
<keyword evidence="8" id="KW-0121">Carboxypeptidase</keyword>
<evidence type="ECO:0000256" key="22">
    <source>
        <dbReference type="NCBIfam" id="TIGR02071"/>
    </source>
</evidence>
<feature type="domain" description="Penicillin-binding protein transpeptidase" evidence="26">
    <location>
        <begin position="426"/>
        <end position="669"/>
    </location>
</feature>
<comment type="catalytic activity">
    <reaction evidence="20">
        <text>Preferential cleavage: (Ac)2-L-Lys-D-Ala-|-D-Ala. Also transpeptidation of peptidyl-alanyl moieties that are N-acyl substituents of D-alanine.</text>
        <dbReference type="EC" id="3.4.16.4"/>
    </reaction>
</comment>
<dbReference type="AlphaFoldDB" id="A0AAE3KBS2"/>
<organism evidence="29 30">
    <name type="scientific">Natronocella acetinitrilica</name>
    <dbReference type="NCBI Taxonomy" id="414046"/>
    <lineage>
        <taxon>Bacteria</taxon>
        <taxon>Pseudomonadati</taxon>
        <taxon>Pseudomonadota</taxon>
        <taxon>Gammaproteobacteria</taxon>
        <taxon>Chromatiales</taxon>
        <taxon>Ectothiorhodospiraceae</taxon>
        <taxon>Natronocella</taxon>
    </lineage>
</organism>